<dbReference type="PANTHER" id="PTHR33867">
    <property type="entry name" value="RIBOSOME MATURATION FACTOR RIMP"/>
    <property type="match status" value="1"/>
</dbReference>
<gene>
    <name evidence="3" type="primary">rimP</name>
    <name evidence="6" type="ORF">NT02SARS_0269</name>
</gene>
<dbReference type="SUPFAM" id="SSF75420">
    <property type="entry name" value="YhbC-like, N-terminal domain"/>
    <property type="match status" value="1"/>
</dbReference>
<dbReference type="Gene3D" id="2.30.30.180">
    <property type="entry name" value="Ribosome maturation factor RimP, C-terminal domain"/>
    <property type="match status" value="1"/>
</dbReference>
<evidence type="ECO:0000256" key="1">
    <source>
        <dbReference type="ARBA" id="ARBA00022490"/>
    </source>
</evidence>
<evidence type="ECO:0000259" key="4">
    <source>
        <dbReference type="Pfam" id="PF02576"/>
    </source>
</evidence>
<dbReference type="InterPro" id="IPR036847">
    <property type="entry name" value="RimP_C_sf"/>
</dbReference>
<feature type="domain" description="Ribosome maturation factor RimP N-terminal" evidence="4">
    <location>
        <begin position="8"/>
        <end position="80"/>
    </location>
</feature>
<organism evidence="6 7">
    <name type="scientific">SAR86 cluster bacterium SAR86B</name>
    <dbReference type="NCBI Taxonomy" id="1123867"/>
    <lineage>
        <taxon>Bacteria</taxon>
        <taxon>Pseudomonadati</taxon>
        <taxon>Pseudomonadota</taxon>
        <taxon>Gammaproteobacteria</taxon>
        <taxon>SAR86 cluster</taxon>
    </lineage>
</organism>
<protein>
    <recommendedName>
        <fullName evidence="3">Ribosome maturation factor RimP</fullName>
    </recommendedName>
</protein>
<dbReference type="InterPro" id="IPR028998">
    <property type="entry name" value="RimP_C"/>
</dbReference>
<dbReference type="EMBL" id="JH611165">
    <property type="protein sequence ID" value="EJP73365.1"/>
    <property type="molecule type" value="Genomic_DNA"/>
</dbReference>
<keyword evidence="1 3" id="KW-0963">Cytoplasm</keyword>
<dbReference type="SUPFAM" id="SSF74942">
    <property type="entry name" value="YhbC-like, C-terminal domain"/>
    <property type="match status" value="1"/>
</dbReference>
<sequence>MIEDLKNIIEPATRIHNCEFWGIEVLRGKKRPTLRVFIDTKIGATIEDCENVSKDLNYEAEIDNILGDDYILEVSTPGVERKFFNTSQLHDYVGEKLKIKLKNPMNNMKNINGELLDVVHESFFVNFNDESIELSFNDVDTCILIPDYKKLFEDKNNAK</sequence>
<dbReference type="AlphaFoldDB" id="J4X1L5"/>
<evidence type="ECO:0000256" key="2">
    <source>
        <dbReference type="ARBA" id="ARBA00022517"/>
    </source>
</evidence>
<proteinExistence type="inferred from homology"/>
<comment type="similarity">
    <text evidence="3">Belongs to the RimP family.</text>
</comment>
<reference evidence="6 7" key="1">
    <citation type="journal article" date="2012" name="ISME J.">
        <title>Genomic insights to SAR86, an abundant and uncultivated marine bacterial lineage.</title>
        <authorList>
            <person name="Dupont C.L."/>
            <person name="Rusch D.B."/>
            <person name="Yooseph S."/>
            <person name="Lombardo M.J."/>
            <person name="Richter R.A."/>
            <person name="Valas R."/>
            <person name="Novotny M."/>
            <person name="Yee-Greenbaum J."/>
            <person name="Selengut J.D."/>
            <person name="Haft D.H."/>
            <person name="Halpern A.L."/>
            <person name="Lasken R.S."/>
            <person name="Nealson K."/>
            <person name="Friedman R."/>
            <person name="Venter J.C."/>
        </authorList>
    </citation>
    <scope>NUCLEOTIDE SEQUENCE [LARGE SCALE GENOMIC DNA]</scope>
</reference>
<name>J4X1L5_9GAMM</name>
<evidence type="ECO:0000313" key="7">
    <source>
        <dbReference type="Proteomes" id="UP000010116"/>
    </source>
</evidence>
<evidence type="ECO:0000256" key="3">
    <source>
        <dbReference type="HAMAP-Rule" id="MF_01077"/>
    </source>
</evidence>
<dbReference type="Pfam" id="PF02576">
    <property type="entry name" value="RimP_N"/>
    <property type="match status" value="1"/>
</dbReference>
<evidence type="ECO:0000313" key="6">
    <source>
        <dbReference type="EMBL" id="EJP73365.1"/>
    </source>
</evidence>
<dbReference type="InterPro" id="IPR003728">
    <property type="entry name" value="Ribosome_maturation_RimP"/>
</dbReference>
<comment type="function">
    <text evidence="3">Required for maturation of 30S ribosomal subunits.</text>
</comment>
<dbReference type="PANTHER" id="PTHR33867:SF1">
    <property type="entry name" value="RIBOSOME MATURATION FACTOR RIMP"/>
    <property type="match status" value="1"/>
</dbReference>
<dbReference type="Gene3D" id="3.30.300.70">
    <property type="entry name" value="RimP-like superfamily, N-terminal"/>
    <property type="match status" value="1"/>
</dbReference>
<dbReference type="HAMAP" id="MF_01077">
    <property type="entry name" value="RimP"/>
    <property type="match status" value="1"/>
</dbReference>
<dbReference type="Proteomes" id="UP000010116">
    <property type="component" value="Unassembled WGS sequence"/>
</dbReference>
<dbReference type="GO" id="GO:0000028">
    <property type="term" value="P:ribosomal small subunit assembly"/>
    <property type="evidence" value="ECO:0007669"/>
    <property type="project" value="TreeGrafter"/>
</dbReference>
<comment type="subcellular location">
    <subcellularLocation>
        <location evidence="3">Cytoplasm</location>
    </subcellularLocation>
</comment>
<dbReference type="InterPro" id="IPR028989">
    <property type="entry name" value="RimP_N"/>
</dbReference>
<dbReference type="GO" id="GO:0005829">
    <property type="term" value="C:cytosol"/>
    <property type="evidence" value="ECO:0007669"/>
    <property type="project" value="TreeGrafter"/>
</dbReference>
<dbReference type="HOGENOM" id="CLU_070525_1_1_6"/>
<dbReference type="InterPro" id="IPR035956">
    <property type="entry name" value="RimP_N_sf"/>
</dbReference>
<dbReference type="CDD" id="cd01734">
    <property type="entry name" value="YlxS_C"/>
    <property type="match status" value="1"/>
</dbReference>
<feature type="domain" description="Ribosome maturation factor RimP C-terminal" evidence="5">
    <location>
        <begin position="85"/>
        <end position="145"/>
    </location>
</feature>
<evidence type="ECO:0000259" key="5">
    <source>
        <dbReference type="Pfam" id="PF17384"/>
    </source>
</evidence>
<dbReference type="Pfam" id="PF17384">
    <property type="entry name" value="DUF150_C"/>
    <property type="match status" value="1"/>
</dbReference>
<dbReference type="GO" id="GO:0006412">
    <property type="term" value="P:translation"/>
    <property type="evidence" value="ECO:0007669"/>
    <property type="project" value="TreeGrafter"/>
</dbReference>
<keyword evidence="2 3" id="KW-0690">Ribosome biogenesis</keyword>
<accession>J4X1L5</accession>